<dbReference type="InterPro" id="IPR021708">
    <property type="entry name" value="DUF3291"/>
</dbReference>
<dbReference type="AlphaFoldDB" id="A0A9X1QFS6"/>
<evidence type="ECO:0000313" key="2">
    <source>
        <dbReference type="EMBL" id="MCF2498964.1"/>
    </source>
</evidence>
<gene>
    <name evidence="2" type="ORF">L0661_11650</name>
</gene>
<dbReference type="RefSeq" id="WP_235177900.1">
    <property type="nucleotide sequence ID" value="NZ_JAKFFV010000007.1"/>
</dbReference>
<comment type="caution">
    <text evidence="2">The sequence shown here is derived from an EMBL/GenBank/DDBJ whole genome shotgun (WGS) entry which is preliminary data.</text>
</comment>
<evidence type="ECO:0000259" key="1">
    <source>
        <dbReference type="Pfam" id="PF11695"/>
    </source>
</evidence>
<name>A0A9X1QFS6_9BACT</name>
<reference evidence="2" key="1">
    <citation type="submission" date="2022-01" db="EMBL/GenBank/DDBJ databases">
        <title>Novel species in genus Dyadobacter.</title>
        <authorList>
            <person name="Ma C."/>
        </authorList>
    </citation>
    <scope>NUCLEOTIDE SEQUENCE</scope>
    <source>
        <strain evidence="2">CY357</strain>
    </source>
</reference>
<sequence length="166" mass="19038">MQQYQLAQINVAKMKGIDINDPVMKEFVDNLDAVNALAEVSEGFVWRLKAENNNATGLDPFQDLTIITNVSVWRDIPTLQAFTYRSFHAEFLKRRREWFLNYGKVSMAMWWVPAGAFPTMEQAIERLDYLTTNGPSFYAFSFKHPFPAPLYGAEQIVRSSSNPSQC</sequence>
<accession>A0A9X1QFS6</accession>
<dbReference type="InterPro" id="IPR011008">
    <property type="entry name" value="Dimeric_a/b-barrel"/>
</dbReference>
<organism evidence="2 3">
    <name type="scientific">Dyadobacter chenhuakuii</name>
    <dbReference type="NCBI Taxonomy" id="2909339"/>
    <lineage>
        <taxon>Bacteria</taxon>
        <taxon>Pseudomonadati</taxon>
        <taxon>Bacteroidota</taxon>
        <taxon>Cytophagia</taxon>
        <taxon>Cytophagales</taxon>
        <taxon>Spirosomataceae</taxon>
        <taxon>Dyadobacter</taxon>
    </lineage>
</organism>
<protein>
    <submittedName>
        <fullName evidence="2">DUF3291 domain-containing protein</fullName>
    </submittedName>
</protein>
<evidence type="ECO:0000313" key="3">
    <source>
        <dbReference type="Proteomes" id="UP001139411"/>
    </source>
</evidence>
<dbReference type="Pfam" id="PF11695">
    <property type="entry name" value="DUF3291"/>
    <property type="match status" value="1"/>
</dbReference>
<dbReference type="EMBL" id="JAKFFV010000007">
    <property type="protein sequence ID" value="MCF2498964.1"/>
    <property type="molecule type" value="Genomic_DNA"/>
</dbReference>
<proteinExistence type="predicted"/>
<dbReference type="Proteomes" id="UP001139411">
    <property type="component" value="Unassembled WGS sequence"/>
</dbReference>
<feature type="domain" description="DUF3291" evidence="1">
    <location>
        <begin position="6"/>
        <end position="144"/>
    </location>
</feature>
<dbReference type="SUPFAM" id="SSF54909">
    <property type="entry name" value="Dimeric alpha+beta barrel"/>
    <property type="match status" value="1"/>
</dbReference>